<feature type="region of interest" description="Disordered" evidence="1">
    <location>
        <begin position="283"/>
        <end position="315"/>
    </location>
</feature>
<feature type="transmembrane region" description="Helical" evidence="2">
    <location>
        <begin position="127"/>
        <end position="152"/>
    </location>
</feature>
<dbReference type="Proteomes" id="UP001595945">
    <property type="component" value="Unassembled WGS sequence"/>
</dbReference>
<dbReference type="RefSeq" id="WP_254268078.1">
    <property type="nucleotide sequence ID" value="NZ_CP100400.1"/>
</dbReference>
<dbReference type="GeneID" id="73046593"/>
<keyword evidence="2" id="KW-0472">Membrane</keyword>
<gene>
    <name evidence="3" type="ORF">ACFO9K_18810</name>
</gene>
<feature type="transmembrane region" description="Helical" evidence="2">
    <location>
        <begin position="416"/>
        <end position="437"/>
    </location>
</feature>
<evidence type="ECO:0000256" key="1">
    <source>
        <dbReference type="SAM" id="MobiDB-lite"/>
    </source>
</evidence>
<accession>A0ABD5Q7V8</accession>
<keyword evidence="2" id="KW-1133">Transmembrane helix</keyword>
<protein>
    <recommendedName>
        <fullName evidence="5">ABC-2 type transport system permease protein</fullName>
    </recommendedName>
</protein>
<evidence type="ECO:0000256" key="2">
    <source>
        <dbReference type="SAM" id="Phobius"/>
    </source>
</evidence>
<dbReference type="EMBL" id="JBHSHT010000002">
    <property type="protein sequence ID" value="MFC4826311.1"/>
    <property type="molecule type" value="Genomic_DNA"/>
</dbReference>
<keyword evidence="2" id="KW-0812">Transmembrane</keyword>
<dbReference type="AlphaFoldDB" id="A0ABD5Q7V8"/>
<name>A0ABD5Q7V8_9EURY</name>
<sequence>MKRPNLSHATRISRVELRRSVRAMRSSTTRTAAFGFALLFWVALPTVGGGFAAYRLGRALPGVPAALPILDLVRGGAAVGWVGLAALAAARSAGKKGELESPEGLLTTVPARDAALGLLLAEYARMALVAAIPVVTVAAALAVGAGVVAPLLAVPATAAVLLGVAVSIGFPVGLGVKWVTLRSPWLARHKTALLVALFGLYFLAVTSEAFGAVLTALQRALRDTPLAWFGDAALLGLPGIEAVPARALAAAALGAVLLPTFAAVGVRSATTLWYTDRAQDRSLDRTQDERDEATARERGADRTTPAGRPRETSAGLGERVLSGSGVLARPTRTVTLAVWRRTERSPIRLLYVTYPLFFLYAPLRTAFESGVPTSLPILVALYGTWAVGATALNPLGDEGSVLPATLLSGVDGRQFVAGHVLSATLVGVPLVALATGVTGALSPLDPAKWLALTGASVVLVVAGTVLAVGVGTLFPRFGTVEVFRSREVTMPSKGAFAAYSLALLGGAVGAVVALVGPIAEFVGALVGVPRGVVRGVGAALAVLVGAVGPVVAYRWTTREFETYVLD</sequence>
<feature type="transmembrane region" description="Helical" evidence="2">
    <location>
        <begin position="495"/>
        <end position="519"/>
    </location>
</feature>
<evidence type="ECO:0000313" key="3">
    <source>
        <dbReference type="EMBL" id="MFC4826311.1"/>
    </source>
</evidence>
<comment type="caution">
    <text evidence="3">The sequence shown here is derived from an EMBL/GenBank/DDBJ whole genome shotgun (WGS) entry which is preliminary data.</text>
</comment>
<feature type="transmembrane region" description="Helical" evidence="2">
    <location>
        <begin position="158"/>
        <end position="180"/>
    </location>
</feature>
<feature type="transmembrane region" description="Helical" evidence="2">
    <location>
        <begin position="531"/>
        <end position="553"/>
    </location>
</feature>
<feature type="transmembrane region" description="Helical" evidence="2">
    <location>
        <begin position="247"/>
        <end position="266"/>
    </location>
</feature>
<reference evidence="3 4" key="1">
    <citation type="journal article" date="2019" name="Int. J. Syst. Evol. Microbiol.">
        <title>The Global Catalogue of Microorganisms (GCM) 10K type strain sequencing project: providing services to taxonomists for standard genome sequencing and annotation.</title>
        <authorList>
            <consortium name="The Broad Institute Genomics Platform"/>
            <consortium name="The Broad Institute Genome Sequencing Center for Infectious Disease"/>
            <person name="Wu L."/>
            <person name="Ma J."/>
        </authorList>
    </citation>
    <scope>NUCLEOTIDE SEQUENCE [LARGE SCALE GENOMIC DNA]</scope>
    <source>
        <strain evidence="3 4">XZYJ18</strain>
    </source>
</reference>
<evidence type="ECO:0008006" key="5">
    <source>
        <dbReference type="Google" id="ProtNLM"/>
    </source>
</evidence>
<keyword evidence="4" id="KW-1185">Reference proteome</keyword>
<feature type="transmembrane region" description="Helical" evidence="2">
    <location>
        <begin position="192"/>
        <end position="217"/>
    </location>
</feature>
<feature type="transmembrane region" description="Helical" evidence="2">
    <location>
        <begin position="449"/>
        <end position="474"/>
    </location>
</feature>
<feature type="transmembrane region" description="Helical" evidence="2">
    <location>
        <begin position="373"/>
        <end position="395"/>
    </location>
</feature>
<organism evidence="3 4">
    <name type="scientific">Halorussus aquaticus</name>
    <dbReference type="NCBI Taxonomy" id="2953748"/>
    <lineage>
        <taxon>Archaea</taxon>
        <taxon>Methanobacteriati</taxon>
        <taxon>Methanobacteriota</taxon>
        <taxon>Stenosarchaea group</taxon>
        <taxon>Halobacteria</taxon>
        <taxon>Halobacteriales</taxon>
        <taxon>Haladaptataceae</taxon>
        <taxon>Halorussus</taxon>
    </lineage>
</organism>
<feature type="transmembrane region" description="Helical" evidence="2">
    <location>
        <begin position="349"/>
        <end position="367"/>
    </location>
</feature>
<proteinExistence type="predicted"/>
<feature type="transmembrane region" description="Helical" evidence="2">
    <location>
        <begin position="72"/>
        <end position="90"/>
    </location>
</feature>
<feature type="compositionally biased region" description="Basic and acidic residues" evidence="1">
    <location>
        <begin position="283"/>
        <end position="301"/>
    </location>
</feature>
<evidence type="ECO:0000313" key="4">
    <source>
        <dbReference type="Proteomes" id="UP001595945"/>
    </source>
</evidence>